<dbReference type="OrthoDB" id="1427001at2759"/>
<dbReference type="Proteomes" id="UP000737018">
    <property type="component" value="Unassembled WGS sequence"/>
</dbReference>
<gene>
    <name evidence="1" type="ORF">CMV_027110</name>
</gene>
<dbReference type="AlphaFoldDB" id="A0A8J4V328"/>
<proteinExistence type="predicted"/>
<evidence type="ECO:0000313" key="1">
    <source>
        <dbReference type="EMBL" id="KAF3946648.1"/>
    </source>
</evidence>
<protein>
    <submittedName>
        <fullName evidence="1">Uncharacterized protein</fullName>
    </submittedName>
</protein>
<sequence>MLRHYIINTQGPHDVSSYYVTIPGSEIPKWFSHQNVGTSHHPLHQPHIRDYDDMIGDIWEEILNKVNANGFSQIEVEFDPQGPGLEVTKCGAHLLSFLFNCVGWCIDVAVLHIAWGHFQSS</sequence>
<organism evidence="1 2">
    <name type="scientific">Castanea mollissima</name>
    <name type="common">Chinese chestnut</name>
    <dbReference type="NCBI Taxonomy" id="60419"/>
    <lineage>
        <taxon>Eukaryota</taxon>
        <taxon>Viridiplantae</taxon>
        <taxon>Streptophyta</taxon>
        <taxon>Embryophyta</taxon>
        <taxon>Tracheophyta</taxon>
        <taxon>Spermatophyta</taxon>
        <taxon>Magnoliopsida</taxon>
        <taxon>eudicotyledons</taxon>
        <taxon>Gunneridae</taxon>
        <taxon>Pentapetalae</taxon>
        <taxon>rosids</taxon>
        <taxon>fabids</taxon>
        <taxon>Fagales</taxon>
        <taxon>Fagaceae</taxon>
        <taxon>Castanea</taxon>
    </lineage>
</organism>
<accession>A0A8J4V328</accession>
<comment type="caution">
    <text evidence="1">The sequence shown here is derived from an EMBL/GenBank/DDBJ whole genome shotgun (WGS) entry which is preliminary data.</text>
</comment>
<keyword evidence="2" id="KW-1185">Reference proteome</keyword>
<name>A0A8J4V328_9ROSI</name>
<dbReference type="EMBL" id="JRKL02008822">
    <property type="protein sequence ID" value="KAF3946648.1"/>
    <property type="molecule type" value="Genomic_DNA"/>
</dbReference>
<evidence type="ECO:0000313" key="2">
    <source>
        <dbReference type="Proteomes" id="UP000737018"/>
    </source>
</evidence>
<reference evidence="1" key="1">
    <citation type="submission" date="2020-03" db="EMBL/GenBank/DDBJ databases">
        <title>Castanea mollissima Vanexum genome sequencing.</title>
        <authorList>
            <person name="Staton M."/>
        </authorList>
    </citation>
    <scope>NUCLEOTIDE SEQUENCE</scope>
    <source>
        <tissue evidence="1">Leaf</tissue>
    </source>
</reference>